<sequence>MSKSGSPSDKRRRVEPEAAPAQPAAKKPAARKTPDRPETAPLASAKPAGKKAPAKKKPAKKRAPAKRKVGRPSLYSQELVNAILEKIADGKFLTEICADPAMPSCSTVFKWRLDYPEFSEAYAHAREAAADKMVIETVAIADDGINDTYIDAETGERRTDHDVIQRSKLRVETRKWLLARMAPKTYGDRIETVHSGEIKKTSDLTDEELDAQIAARQAALQEGDGE</sequence>
<dbReference type="InterPro" id="IPR048683">
    <property type="entry name" value="Sf6_terminase"/>
</dbReference>
<dbReference type="Pfam" id="PF20901">
    <property type="entry name" value="Sf6_terminase"/>
    <property type="match status" value="1"/>
</dbReference>
<protein>
    <recommendedName>
        <fullName evidence="4">Terminase small subunit</fullName>
    </recommendedName>
</protein>
<accession>A0ABN7PR82</accession>
<feature type="compositionally biased region" description="Low complexity" evidence="1">
    <location>
        <begin position="17"/>
        <end position="27"/>
    </location>
</feature>
<feature type="compositionally biased region" description="Basic residues" evidence="1">
    <location>
        <begin position="48"/>
        <end position="70"/>
    </location>
</feature>
<dbReference type="Proteomes" id="UP000672657">
    <property type="component" value="Unassembled WGS sequence"/>
</dbReference>
<gene>
    <name evidence="2" type="ORF">LMG26411_00619</name>
</gene>
<reference evidence="2 3" key="1">
    <citation type="submission" date="2021-03" db="EMBL/GenBank/DDBJ databases">
        <authorList>
            <person name="Peeters C."/>
        </authorList>
    </citation>
    <scope>NUCLEOTIDE SEQUENCE [LARGE SCALE GENOMIC DNA]</scope>
    <source>
        <strain evidence="2 3">LMG 26411</strain>
    </source>
</reference>
<proteinExistence type="predicted"/>
<comment type="caution">
    <text evidence="2">The sequence shown here is derived from an EMBL/GenBank/DDBJ whole genome shotgun (WGS) entry which is preliminary data.</text>
</comment>
<dbReference type="EMBL" id="CAJPVI010000002">
    <property type="protein sequence ID" value="CAG2132445.1"/>
    <property type="molecule type" value="Genomic_DNA"/>
</dbReference>
<evidence type="ECO:0000256" key="1">
    <source>
        <dbReference type="SAM" id="MobiDB-lite"/>
    </source>
</evidence>
<name>A0ABN7PR82_9BURK</name>
<dbReference type="Gene3D" id="1.10.10.60">
    <property type="entry name" value="Homeodomain-like"/>
    <property type="match status" value="1"/>
</dbReference>
<keyword evidence="3" id="KW-1185">Reference proteome</keyword>
<feature type="region of interest" description="Disordered" evidence="1">
    <location>
        <begin position="1"/>
        <end position="71"/>
    </location>
</feature>
<organism evidence="2 3">
    <name type="scientific">Cupriavidus numazuensis</name>
    <dbReference type="NCBI Taxonomy" id="221992"/>
    <lineage>
        <taxon>Bacteria</taxon>
        <taxon>Pseudomonadati</taxon>
        <taxon>Pseudomonadota</taxon>
        <taxon>Betaproteobacteria</taxon>
        <taxon>Burkholderiales</taxon>
        <taxon>Burkholderiaceae</taxon>
        <taxon>Cupriavidus</taxon>
    </lineage>
</organism>
<evidence type="ECO:0008006" key="4">
    <source>
        <dbReference type="Google" id="ProtNLM"/>
    </source>
</evidence>
<evidence type="ECO:0000313" key="2">
    <source>
        <dbReference type="EMBL" id="CAG2132445.1"/>
    </source>
</evidence>
<dbReference type="RefSeq" id="WP_211951833.1">
    <property type="nucleotide sequence ID" value="NZ_CAJPVI010000002.1"/>
</dbReference>
<evidence type="ECO:0000313" key="3">
    <source>
        <dbReference type="Proteomes" id="UP000672657"/>
    </source>
</evidence>